<dbReference type="EMBL" id="JACIER010000004">
    <property type="protein sequence ID" value="MBB4043659.1"/>
    <property type="molecule type" value="Genomic_DNA"/>
</dbReference>
<evidence type="ECO:0000256" key="4">
    <source>
        <dbReference type="ARBA" id="ARBA00022692"/>
    </source>
</evidence>
<evidence type="ECO:0000256" key="2">
    <source>
        <dbReference type="ARBA" id="ARBA00005236"/>
    </source>
</evidence>
<dbReference type="AlphaFoldDB" id="A0A840CYK5"/>
<keyword evidence="11" id="KW-1185">Reference proteome</keyword>
<keyword evidence="3" id="KW-1003">Cell membrane</keyword>
<keyword evidence="4 7" id="KW-0812">Transmembrane</keyword>
<dbReference type="GO" id="GO:0098797">
    <property type="term" value="C:plasma membrane protein complex"/>
    <property type="evidence" value="ECO:0007669"/>
    <property type="project" value="TreeGrafter"/>
</dbReference>
<feature type="transmembrane region" description="Helical" evidence="7">
    <location>
        <begin position="46"/>
        <end position="71"/>
    </location>
</feature>
<evidence type="ECO:0000259" key="8">
    <source>
        <dbReference type="Pfam" id="PF02687"/>
    </source>
</evidence>
<protein>
    <submittedName>
        <fullName evidence="10">Lipoprotein-releasing system permease protein</fullName>
    </submittedName>
</protein>
<feature type="domain" description="ABC3 transporter permease C-terminal" evidence="8">
    <location>
        <begin position="303"/>
        <end position="428"/>
    </location>
</feature>
<dbReference type="Pfam" id="PF02687">
    <property type="entry name" value="FtsX"/>
    <property type="match status" value="1"/>
</dbReference>
<keyword evidence="5 7" id="KW-1133">Transmembrane helix</keyword>
<dbReference type="PANTHER" id="PTHR30489:SF0">
    <property type="entry name" value="LIPOPROTEIN-RELEASING SYSTEM TRANSMEMBRANE PROTEIN LOLE"/>
    <property type="match status" value="1"/>
</dbReference>
<evidence type="ECO:0000313" key="10">
    <source>
        <dbReference type="EMBL" id="MBB4043659.1"/>
    </source>
</evidence>
<evidence type="ECO:0000256" key="5">
    <source>
        <dbReference type="ARBA" id="ARBA00022989"/>
    </source>
</evidence>
<comment type="caution">
    <text evidence="10">The sequence shown here is derived from an EMBL/GenBank/DDBJ whole genome shotgun (WGS) entry which is preliminary data.</text>
</comment>
<feature type="transmembrane region" description="Helical" evidence="7">
    <location>
        <begin position="347"/>
        <end position="375"/>
    </location>
</feature>
<reference evidence="10" key="1">
    <citation type="submission" date="2020-08" db="EMBL/GenBank/DDBJ databases">
        <title>Genomic Encyclopedia of Type Strains, Phase IV (KMG-IV): sequencing the most valuable type-strain genomes for metagenomic binning, comparative biology and taxonomic classification.</title>
        <authorList>
            <person name="Goeker M."/>
        </authorList>
    </citation>
    <scope>NUCLEOTIDE SEQUENCE [LARGE SCALE GENOMIC DNA]</scope>
    <source>
        <strain evidence="10">DSM 105720</strain>
    </source>
</reference>
<evidence type="ECO:0000256" key="6">
    <source>
        <dbReference type="ARBA" id="ARBA00023136"/>
    </source>
</evidence>
<proteinExistence type="inferred from homology"/>
<dbReference type="InterPro" id="IPR051447">
    <property type="entry name" value="Lipoprotein-release_system"/>
</dbReference>
<dbReference type="Pfam" id="PF12704">
    <property type="entry name" value="MacB_PCD"/>
    <property type="match status" value="1"/>
</dbReference>
<feature type="domain" description="MacB-like periplasmic core" evidence="9">
    <location>
        <begin position="48"/>
        <end position="259"/>
    </location>
</feature>
<keyword evidence="6 7" id="KW-0472">Membrane</keyword>
<feature type="transmembrane region" description="Helical" evidence="7">
    <location>
        <begin position="395"/>
        <end position="423"/>
    </location>
</feature>
<keyword evidence="10" id="KW-0449">Lipoprotein</keyword>
<organism evidence="10 11">
    <name type="scientific">Bacteroides reticulotermitis</name>
    <dbReference type="NCBI Taxonomy" id="1133319"/>
    <lineage>
        <taxon>Bacteria</taxon>
        <taxon>Pseudomonadati</taxon>
        <taxon>Bacteroidota</taxon>
        <taxon>Bacteroidia</taxon>
        <taxon>Bacteroidales</taxon>
        <taxon>Bacteroidaceae</taxon>
        <taxon>Bacteroides</taxon>
    </lineage>
</organism>
<accession>A0A840CYK5</accession>
<evidence type="ECO:0000256" key="3">
    <source>
        <dbReference type="ARBA" id="ARBA00022475"/>
    </source>
</evidence>
<gene>
    <name evidence="10" type="ORF">GGR06_001441</name>
</gene>
<sequence length="435" mass="48621">MSFIKSNKPENPATSSSERGKIRLSYFLARRIYRESDGGKRVSRPAVLIAMAGIAIGLAVMIITVAVVIGFKTEVRNKVIGFGSHIQITNLDAVSSYETHPVVVDDSVFAALSNYPEVAHVERYSTKPGMIKTDDAFQGMVLKGVGPEFDNRFIKDHLLEGEIPAFSDSASSNKVVISKALATKLKLKLGDKIYTYFIQDDIRARRLSIVGIYQTNFSEYDNLFLLTDICMVNRLNGWQPEQVSGVEIQIRDYSKLKDVTYEIAIDTDNRKDSLGGTYYVRSIEQLNPQIFAWLNLLDLNVWVILFLMVGVAGFTMISGLLIIIIERTNMIGILKALGATNFTIRKTFLWFAVFLIGKGMIWGNAVGLAFCFLQTQFGIFKLDPETYYVDTVPVSFNVLLFLLINLGTLLVSVMMLIGPSFLITKINPASSMRYE</sequence>
<dbReference type="Proteomes" id="UP000560658">
    <property type="component" value="Unassembled WGS sequence"/>
</dbReference>
<evidence type="ECO:0000259" key="9">
    <source>
        <dbReference type="Pfam" id="PF12704"/>
    </source>
</evidence>
<dbReference type="GO" id="GO:0044874">
    <property type="term" value="P:lipoprotein localization to outer membrane"/>
    <property type="evidence" value="ECO:0007669"/>
    <property type="project" value="TreeGrafter"/>
</dbReference>
<name>A0A840CYK5_9BACE</name>
<dbReference type="InterPro" id="IPR003838">
    <property type="entry name" value="ABC3_permease_C"/>
</dbReference>
<comment type="similarity">
    <text evidence="2">Belongs to the ABC-4 integral membrane protein family. LolC/E subfamily.</text>
</comment>
<feature type="transmembrane region" description="Helical" evidence="7">
    <location>
        <begin position="301"/>
        <end position="326"/>
    </location>
</feature>
<evidence type="ECO:0000256" key="7">
    <source>
        <dbReference type="SAM" id="Phobius"/>
    </source>
</evidence>
<comment type="subcellular location">
    <subcellularLocation>
        <location evidence="1">Cell membrane</location>
        <topology evidence="1">Multi-pass membrane protein</topology>
    </subcellularLocation>
</comment>
<dbReference type="InterPro" id="IPR025857">
    <property type="entry name" value="MacB_PCD"/>
</dbReference>
<dbReference type="PANTHER" id="PTHR30489">
    <property type="entry name" value="LIPOPROTEIN-RELEASING SYSTEM TRANSMEMBRANE PROTEIN LOLE"/>
    <property type="match status" value="1"/>
</dbReference>
<evidence type="ECO:0000256" key="1">
    <source>
        <dbReference type="ARBA" id="ARBA00004651"/>
    </source>
</evidence>
<evidence type="ECO:0000313" key="11">
    <source>
        <dbReference type="Proteomes" id="UP000560658"/>
    </source>
</evidence>